<feature type="domain" description="Solute-binding protein family 3/N-terminal" evidence="5">
    <location>
        <begin position="23"/>
        <end position="220"/>
    </location>
</feature>
<name>A0ABR7YWV6_9PSED</name>
<gene>
    <name evidence="6" type="ORF">HAQ05_02950</name>
</gene>
<keyword evidence="7" id="KW-1185">Reference proteome</keyword>
<dbReference type="Gene3D" id="3.40.190.10">
    <property type="entry name" value="Periplasmic binding protein-like II"/>
    <property type="match status" value="2"/>
</dbReference>
<sequence length="302" mass="31751">MWAVAGVARADLDVGDQRGNARAVMEAAGVLQGIGYPIHWHEFPNAAPVLEALNTQHLDAGLLGDAPLTFAAAAGVNVKAIFASRYLGNGLIVAKGSSIHAPGELKGKKIATVKGSSGHAMALAALAASGLGEDDVTFVFTTPAEATLALSNGAVDAVATWEPYISFAIEQSQVRLIADGTDYPSLNYLVATPQAIATKRAELGDFTQRLAKARQWGTQHPQPYAAAIAQLLRLPETVALSKVRRESNAPVLDAAAIRDQQQSTIDLYAKTGLIKQRLNADDLLDTTFTPVPVTAAREVPTP</sequence>
<dbReference type="EMBL" id="JAAOCA010000003">
    <property type="protein sequence ID" value="MBD1597672.1"/>
    <property type="molecule type" value="Genomic_DNA"/>
</dbReference>
<dbReference type="SMART" id="SM00062">
    <property type="entry name" value="PBPb"/>
    <property type="match status" value="1"/>
</dbReference>
<evidence type="ECO:0000256" key="1">
    <source>
        <dbReference type="ARBA" id="ARBA00004418"/>
    </source>
</evidence>
<keyword evidence="4" id="KW-0732">Signal</keyword>
<dbReference type="Proteomes" id="UP000805841">
    <property type="component" value="Unassembled WGS sequence"/>
</dbReference>
<organism evidence="6 7">
    <name type="scientific">Pseudomonas typographi</name>
    <dbReference type="NCBI Taxonomy" id="2715964"/>
    <lineage>
        <taxon>Bacteria</taxon>
        <taxon>Pseudomonadati</taxon>
        <taxon>Pseudomonadota</taxon>
        <taxon>Gammaproteobacteria</taxon>
        <taxon>Pseudomonadales</taxon>
        <taxon>Pseudomonadaceae</taxon>
        <taxon>Pseudomonas</taxon>
    </lineage>
</organism>
<keyword evidence="3" id="KW-0813">Transport</keyword>
<dbReference type="NCBIfam" id="TIGR01728">
    <property type="entry name" value="SsuA_fam"/>
    <property type="match status" value="1"/>
</dbReference>
<protein>
    <submittedName>
        <fullName evidence="6">Aliphatic sulfonate ABC transporter substrate-binding protein</fullName>
    </submittedName>
</protein>
<dbReference type="PANTHER" id="PTHR30024:SF48">
    <property type="entry name" value="ABC TRANSPORTER SUBSTRATE-BINDING PROTEIN"/>
    <property type="match status" value="1"/>
</dbReference>
<dbReference type="PANTHER" id="PTHR30024">
    <property type="entry name" value="ALIPHATIC SULFONATES-BINDING PROTEIN-RELATED"/>
    <property type="match status" value="1"/>
</dbReference>
<dbReference type="SUPFAM" id="SSF53850">
    <property type="entry name" value="Periplasmic binding protein-like II"/>
    <property type="match status" value="1"/>
</dbReference>
<accession>A0ABR7YWV6</accession>
<proteinExistence type="inferred from homology"/>
<evidence type="ECO:0000256" key="3">
    <source>
        <dbReference type="ARBA" id="ARBA00022448"/>
    </source>
</evidence>
<dbReference type="InterPro" id="IPR001638">
    <property type="entry name" value="Solute-binding_3/MltF_N"/>
</dbReference>
<reference evidence="6 7" key="1">
    <citation type="journal article" date="2020" name="Insects">
        <title>Bacteria Belonging to Pseudomonas typographi sp. nov. from the Bark Beetle Ips typographus Have Genomic Potential to Aid in the Host Ecology.</title>
        <authorList>
            <person name="Peral-Aranega E."/>
            <person name="Saati-Santamaria Z."/>
            <person name="Kolarik M."/>
            <person name="Rivas R."/>
            <person name="Garcia-Fraile P."/>
        </authorList>
    </citation>
    <scope>NUCLEOTIDE SEQUENCE [LARGE SCALE GENOMIC DNA]</scope>
    <source>
        <strain evidence="6 7">CA3A</strain>
    </source>
</reference>
<dbReference type="Pfam" id="PF09084">
    <property type="entry name" value="NMT1"/>
    <property type="match status" value="1"/>
</dbReference>
<evidence type="ECO:0000259" key="5">
    <source>
        <dbReference type="SMART" id="SM00062"/>
    </source>
</evidence>
<evidence type="ECO:0000313" key="7">
    <source>
        <dbReference type="Proteomes" id="UP000805841"/>
    </source>
</evidence>
<comment type="caution">
    <text evidence="6">The sequence shown here is derived from an EMBL/GenBank/DDBJ whole genome shotgun (WGS) entry which is preliminary data.</text>
</comment>
<comment type="similarity">
    <text evidence="2">Belongs to the bacterial solute-binding protein SsuA/TauA family.</text>
</comment>
<dbReference type="InterPro" id="IPR010067">
    <property type="entry name" value="ABC_SsuA_sub-bd"/>
</dbReference>
<comment type="subcellular location">
    <subcellularLocation>
        <location evidence="1">Periplasm</location>
    </subcellularLocation>
</comment>
<evidence type="ECO:0000313" key="6">
    <source>
        <dbReference type="EMBL" id="MBD1597672.1"/>
    </source>
</evidence>
<evidence type="ECO:0000256" key="2">
    <source>
        <dbReference type="ARBA" id="ARBA00010742"/>
    </source>
</evidence>
<dbReference type="InterPro" id="IPR015168">
    <property type="entry name" value="SsuA/THI5"/>
</dbReference>
<evidence type="ECO:0000256" key="4">
    <source>
        <dbReference type="ARBA" id="ARBA00022729"/>
    </source>
</evidence>